<evidence type="ECO:0000256" key="3">
    <source>
        <dbReference type="ARBA" id="ARBA00022692"/>
    </source>
</evidence>
<reference evidence="8 10" key="2">
    <citation type="journal article" date="2013" name="Nature">
        <title>Insights into bilaterian evolution from three spiralian genomes.</title>
        <authorList>
            <person name="Simakov O."/>
            <person name="Marletaz F."/>
            <person name="Cho S.J."/>
            <person name="Edsinger-Gonzales E."/>
            <person name="Havlak P."/>
            <person name="Hellsten U."/>
            <person name="Kuo D.H."/>
            <person name="Larsson T."/>
            <person name="Lv J."/>
            <person name="Arendt D."/>
            <person name="Savage R."/>
            <person name="Osoegawa K."/>
            <person name="de Jong P."/>
            <person name="Grimwood J."/>
            <person name="Chapman J.A."/>
            <person name="Shapiro H."/>
            <person name="Aerts A."/>
            <person name="Otillar R.P."/>
            <person name="Terry A.Y."/>
            <person name="Boore J.L."/>
            <person name="Grigoriev I.V."/>
            <person name="Lindberg D.R."/>
            <person name="Seaver E.C."/>
            <person name="Weisblat D.A."/>
            <person name="Putnam N.H."/>
            <person name="Rokhsar D.S."/>
        </authorList>
    </citation>
    <scope>NUCLEOTIDE SEQUENCE</scope>
</reference>
<accession>T1F1Z4</accession>
<dbReference type="STRING" id="6412.T1F1Z4"/>
<dbReference type="InParanoid" id="T1F1Z4"/>
<name>T1F1Z4_HELRO</name>
<dbReference type="GO" id="GO:0015267">
    <property type="term" value="F:channel activity"/>
    <property type="evidence" value="ECO:0000318"/>
    <property type="project" value="GO_Central"/>
</dbReference>
<sequence>MGICRYALLYSVLMSTGDAICQIVIEKRRSINEYDFKRTSRFFTFGTLIMGPALRYWFVFLDRTFTRPPPLGVIQKLAADQDYFLILFNGYKVWPLAQLINFYIIPLQHRILFVNMVALFWNVYLAFKSFH</sequence>
<dbReference type="EnsemblMetazoa" id="HelroT169468">
    <property type="protein sequence ID" value="HelroP169468"/>
    <property type="gene ID" value="HelroG169468"/>
</dbReference>
<dbReference type="InterPro" id="IPR007248">
    <property type="entry name" value="Mpv17_PMP22"/>
</dbReference>
<keyword evidence="10" id="KW-1185">Reference proteome</keyword>
<evidence type="ECO:0000313" key="10">
    <source>
        <dbReference type="Proteomes" id="UP000015101"/>
    </source>
</evidence>
<gene>
    <name evidence="9" type="primary">20202844</name>
    <name evidence="8" type="ORF">HELRODRAFT_169468</name>
</gene>
<dbReference type="Pfam" id="PF04117">
    <property type="entry name" value="Mpv17_PMP22"/>
    <property type="match status" value="1"/>
</dbReference>
<keyword evidence="5 7" id="KW-0472">Membrane</keyword>
<dbReference type="PANTHER" id="PTHR11266">
    <property type="entry name" value="PEROXISOMAL MEMBRANE PROTEIN 2, PXMP2 MPV17"/>
    <property type="match status" value="1"/>
</dbReference>
<reference evidence="10" key="1">
    <citation type="submission" date="2012-12" db="EMBL/GenBank/DDBJ databases">
        <authorList>
            <person name="Hellsten U."/>
            <person name="Grimwood J."/>
            <person name="Chapman J.A."/>
            <person name="Shapiro H."/>
            <person name="Aerts A."/>
            <person name="Otillar R.P."/>
            <person name="Terry A.Y."/>
            <person name="Boore J.L."/>
            <person name="Simakov O."/>
            <person name="Marletaz F."/>
            <person name="Cho S.-J."/>
            <person name="Edsinger-Gonzales E."/>
            <person name="Havlak P."/>
            <person name="Kuo D.-H."/>
            <person name="Larsson T."/>
            <person name="Lv J."/>
            <person name="Arendt D."/>
            <person name="Savage R."/>
            <person name="Osoegawa K."/>
            <person name="de Jong P."/>
            <person name="Lindberg D.R."/>
            <person name="Seaver E.C."/>
            <person name="Weisblat D.A."/>
            <person name="Putnam N.H."/>
            <person name="Grigoriev I.V."/>
            <person name="Rokhsar D.S."/>
        </authorList>
    </citation>
    <scope>NUCLEOTIDE SEQUENCE</scope>
</reference>
<keyword evidence="4 7" id="KW-1133">Transmembrane helix</keyword>
<feature type="transmembrane region" description="Helical" evidence="7">
    <location>
        <begin position="43"/>
        <end position="62"/>
    </location>
</feature>
<protein>
    <recommendedName>
        <fullName evidence="6">Mitochondrial inner membrane protein Mpv17</fullName>
    </recommendedName>
</protein>
<comment type="similarity">
    <text evidence="2 7">Belongs to the peroxisomal membrane protein PXMP2/4 family.</text>
</comment>
<dbReference type="KEGG" id="hro:HELRODRAFT_169468"/>
<dbReference type="HOGENOM" id="CLU_049109_8_3_1"/>
<dbReference type="GeneID" id="20202844"/>
<dbReference type="GO" id="GO:0016020">
    <property type="term" value="C:membrane"/>
    <property type="evidence" value="ECO:0007669"/>
    <property type="project" value="UniProtKB-SubCell"/>
</dbReference>
<proteinExistence type="inferred from homology"/>
<dbReference type="GO" id="GO:0005739">
    <property type="term" value="C:mitochondrion"/>
    <property type="evidence" value="ECO:0000318"/>
    <property type="project" value="GO_Central"/>
</dbReference>
<feature type="transmembrane region" description="Helical" evidence="7">
    <location>
        <begin position="111"/>
        <end position="127"/>
    </location>
</feature>
<evidence type="ECO:0000256" key="1">
    <source>
        <dbReference type="ARBA" id="ARBA00004141"/>
    </source>
</evidence>
<evidence type="ECO:0000256" key="4">
    <source>
        <dbReference type="ARBA" id="ARBA00022989"/>
    </source>
</evidence>
<dbReference type="EMBL" id="AMQM01003291">
    <property type="status" value="NOT_ANNOTATED_CDS"/>
    <property type="molecule type" value="Genomic_DNA"/>
</dbReference>
<evidence type="ECO:0000313" key="8">
    <source>
        <dbReference type="EMBL" id="ESO08594.1"/>
    </source>
</evidence>
<dbReference type="RefSeq" id="XP_009013524.1">
    <property type="nucleotide sequence ID" value="XM_009015276.1"/>
</dbReference>
<evidence type="ECO:0000256" key="7">
    <source>
        <dbReference type="RuleBase" id="RU363053"/>
    </source>
</evidence>
<evidence type="ECO:0000313" key="9">
    <source>
        <dbReference type="EnsemblMetazoa" id="HelroP169468"/>
    </source>
</evidence>
<feature type="transmembrane region" description="Helical" evidence="7">
    <location>
        <begin position="83"/>
        <end position="105"/>
    </location>
</feature>
<dbReference type="eggNOG" id="KOG1944">
    <property type="taxonomic scope" value="Eukaryota"/>
</dbReference>
<keyword evidence="3 7" id="KW-0812">Transmembrane</keyword>
<organism evidence="9 10">
    <name type="scientific">Helobdella robusta</name>
    <name type="common">Californian leech</name>
    <dbReference type="NCBI Taxonomy" id="6412"/>
    <lineage>
        <taxon>Eukaryota</taxon>
        <taxon>Metazoa</taxon>
        <taxon>Spiralia</taxon>
        <taxon>Lophotrochozoa</taxon>
        <taxon>Annelida</taxon>
        <taxon>Clitellata</taxon>
        <taxon>Hirudinea</taxon>
        <taxon>Rhynchobdellida</taxon>
        <taxon>Glossiphoniidae</taxon>
        <taxon>Helobdella</taxon>
    </lineage>
</organism>
<dbReference type="AlphaFoldDB" id="T1F1Z4"/>
<dbReference type="EMBL" id="KB096080">
    <property type="protein sequence ID" value="ESO08594.1"/>
    <property type="molecule type" value="Genomic_DNA"/>
</dbReference>
<comment type="subcellular location">
    <subcellularLocation>
        <location evidence="1">Membrane</location>
        <topology evidence="1">Multi-pass membrane protein</topology>
    </subcellularLocation>
</comment>
<dbReference type="OrthoDB" id="430207at2759"/>
<reference evidence="9" key="3">
    <citation type="submission" date="2015-06" db="UniProtKB">
        <authorList>
            <consortium name="EnsemblMetazoa"/>
        </authorList>
    </citation>
    <scope>IDENTIFICATION</scope>
</reference>
<evidence type="ECO:0000256" key="6">
    <source>
        <dbReference type="ARBA" id="ARBA00049743"/>
    </source>
</evidence>
<dbReference type="CTD" id="20202844"/>
<dbReference type="PANTHER" id="PTHR11266:SF17">
    <property type="entry name" value="PROTEIN MPV17"/>
    <property type="match status" value="1"/>
</dbReference>
<evidence type="ECO:0000256" key="5">
    <source>
        <dbReference type="ARBA" id="ARBA00023136"/>
    </source>
</evidence>
<evidence type="ECO:0000256" key="2">
    <source>
        <dbReference type="ARBA" id="ARBA00006824"/>
    </source>
</evidence>
<dbReference type="GO" id="GO:0005737">
    <property type="term" value="C:cytoplasm"/>
    <property type="evidence" value="ECO:0000318"/>
    <property type="project" value="GO_Central"/>
</dbReference>
<dbReference type="Proteomes" id="UP000015101">
    <property type="component" value="Unassembled WGS sequence"/>
</dbReference>
<dbReference type="GO" id="GO:1901858">
    <property type="term" value="P:regulation of mitochondrial DNA metabolic process"/>
    <property type="evidence" value="ECO:0000318"/>
    <property type="project" value="GO_Central"/>
</dbReference>